<evidence type="ECO:0000313" key="2">
    <source>
        <dbReference type="Proteomes" id="UP001472677"/>
    </source>
</evidence>
<reference evidence="1 2" key="1">
    <citation type="journal article" date="2024" name="G3 (Bethesda)">
        <title>Genome assembly of Hibiscus sabdariffa L. provides insights into metabolisms of medicinal natural products.</title>
        <authorList>
            <person name="Kim T."/>
        </authorList>
    </citation>
    <scope>NUCLEOTIDE SEQUENCE [LARGE SCALE GENOMIC DNA]</scope>
    <source>
        <strain evidence="1">TK-2024</strain>
        <tissue evidence="1">Old leaves</tissue>
    </source>
</reference>
<proteinExistence type="predicted"/>
<organism evidence="1 2">
    <name type="scientific">Hibiscus sabdariffa</name>
    <name type="common">roselle</name>
    <dbReference type="NCBI Taxonomy" id="183260"/>
    <lineage>
        <taxon>Eukaryota</taxon>
        <taxon>Viridiplantae</taxon>
        <taxon>Streptophyta</taxon>
        <taxon>Embryophyta</taxon>
        <taxon>Tracheophyta</taxon>
        <taxon>Spermatophyta</taxon>
        <taxon>Magnoliopsida</taxon>
        <taxon>eudicotyledons</taxon>
        <taxon>Gunneridae</taxon>
        <taxon>Pentapetalae</taxon>
        <taxon>rosids</taxon>
        <taxon>malvids</taxon>
        <taxon>Malvales</taxon>
        <taxon>Malvaceae</taxon>
        <taxon>Malvoideae</taxon>
        <taxon>Hibiscus</taxon>
    </lineage>
</organism>
<accession>A0ABR2B2G3</accession>
<name>A0ABR2B2G3_9ROSI</name>
<protein>
    <submittedName>
        <fullName evidence="1">Uncharacterized protein</fullName>
    </submittedName>
</protein>
<dbReference type="Proteomes" id="UP001472677">
    <property type="component" value="Unassembled WGS sequence"/>
</dbReference>
<sequence length="155" mass="16051">MGAGKFDALASLEPEIEGDAEMEAPPAPGINVLEATCSSLMVSVESQLGCTEMEHGKEQVVDEIQHGDKRILLQGLGSAGKVLNVSEHESIKGGEVAVSEVVVPVRSSLDPKAHVAGHVVEPSKGLVSFNGLGRRASTGVGVANSKSNMRLQVGK</sequence>
<dbReference type="EMBL" id="JBBPBM010000200">
    <property type="protein sequence ID" value="KAK8500919.1"/>
    <property type="molecule type" value="Genomic_DNA"/>
</dbReference>
<comment type="caution">
    <text evidence="1">The sequence shown here is derived from an EMBL/GenBank/DDBJ whole genome shotgun (WGS) entry which is preliminary data.</text>
</comment>
<evidence type="ECO:0000313" key="1">
    <source>
        <dbReference type="EMBL" id="KAK8500919.1"/>
    </source>
</evidence>
<gene>
    <name evidence="1" type="ORF">V6N12_009605</name>
</gene>
<keyword evidence="2" id="KW-1185">Reference proteome</keyword>